<dbReference type="InterPro" id="IPR050362">
    <property type="entry name" value="Cation-dep_OMT"/>
</dbReference>
<proteinExistence type="predicted"/>
<dbReference type="GO" id="GO:0008171">
    <property type="term" value="F:O-methyltransferase activity"/>
    <property type="evidence" value="ECO:0007669"/>
    <property type="project" value="InterPro"/>
</dbReference>
<dbReference type="CDD" id="cd02440">
    <property type="entry name" value="AdoMet_MTases"/>
    <property type="match status" value="1"/>
</dbReference>
<keyword evidence="2" id="KW-0808">Transferase</keyword>
<dbReference type="Pfam" id="PF01596">
    <property type="entry name" value="Methyltransf_3"/>
    <property type="match status" value="1"/>
</dbReference>
<dbReference type="EMBL" id="DQVE01000011">
    <property type="protein sequence ID" value="HIP97940.1"/>
    <property type="molecule type" value="Genomic_DNA"/>
</dbReference>
<organism evidence="4 5">
    <name type="scientific">Aquifex aeolicus</name>
    <dbReference type="NCBI Taxonomy" id="63363"/>
    <lineage>
        <taxon>Bacteria</taxon>
        <taxon>Pseudomonadati</taxon>
        <taxon>Aquificota</taxon>
        <taxon>Aquificia</taxon>
        <taxon>Aquificales</taxon>
        <taxon>Aquificaceae</taxon>
        <taxon>Aquifex</taxon>
    </lineage>
</organism>
<keyword evidence="1" id="KW-0489">Methyltransferase</keyword>
<dbReference type="PANTHER" id="PTHR10509">
    <property type="entry name" value="O-METHYLTRANSFERASE-RELATED"/>
    <property type="match status" value="1"/>
</dbReference>
<comment type="caution">
    <text evidence="4">The sequence shown here is derived from an EMBL/GenBank/DDBJ whole genome shotgun (WGS) entry which is preliminary data.</text>
</comment>
<evidence type="ECO:0000313" key="4">
    <source>
        <dbReference type="EMBL" id="HIP97940.1"/>
    </source>
</evidence>
<accession>A0A9D0YPW4</accession>
<dbReference type="GO" id="GO:0008757">
    <property type="term" value="F:S-adenosylmethionine-dependent methyltransferase activity"/>
    <property type="evidence" value="ECO:0007669"/>
    <property type="project" value="TreeGrafter"/>
</dbReference>
<dbReference type="InterPro" id="IPR029063">
    <property type="entry name" value="SAM-dependent_MTases_sf"/>
</dbReference>
<dbReference type="InterPro" id="IPR002935">
    <property type="entry name" value="SAM_O-MeTrfase"/>
</dbReference>
<dbReference type="PROSITE" id="PS51682">
    <property type="entry name" value="SAM_OMT_I"/>
    <property type="match status" value="1"/>
</dbReference>
<reference evidence="4" key="1">
    <citation type="journal article" date="2020" name="ISME J.">
        <title>Gammaproteobacteria mediating utilization of methyl-, sulfur- and petroleum organic compounds in deep ocean hydrothermal plumes.</title>
        <authorList>
            <person name="Zhou Z."/>
            <person name="Liu Y."/>
            <person name="Pan J."/>
            <person name="Cron B.R."/>
            <person name="Toner B.M."/>
            <person name="Anantharaman K."/>
            <person name="Breier J.A."/>
            <person name="Dick G.J."/>
            <person name="Li M."/>
        </authorList>
    </citation>
    <scope>NUCLEOTIDE SEQUENCE</scope>
    <source>
        <strain evidence="4">SZUA-1501</strain>
    </source>
</reference>
<dbReference type="SUPFAM" id="SSF53335">
    <property type="entry name" value="S-adenosyl-L-methionine-dependent methyltransferases"/>
    <property type="match status" value="1"/>
</dbReference>
<name>A0A9D0YPW4_AQUAO</name>
<dbReference type="GO" id="GO:0032259">
    <property type="term" value="P:methylation"/>
    <property type="evidence" value="ECO:0007669"/>
    <property type="project" value="UniProtKB-KW"/>
</dbReference>
<sequence length="209" mass="24058">MDVLTSYLRNLLAYPDARLEKLYQLAKEEKFPVVEPEVGNLLYFFTKLLKPRLVVEFGSGFGYSVLWIALACNGDCTIHCIDYQEKNRRRALELFSQFGLKAKIVYHVGEALTVFDNLSFEDESLDLVVFDHEKQNYSESLELVLPKLKKGGIIIADDVLWRREVVSDNSKNLRVNALRFFLKEIFHRKDLSSFICPLGDGVAVIQKVF</sequence>
<dbReference type="PANTHER" id="PTHR10509:SF14">
    <property type="entry name" value="CAFFEOYL-COA O-METHYLTRANSFERASE 3-RELATED"/>
    <property type="match status" value="1"/>
</dbReference>
<dbReference type="Gene3D" id="3.40.50.150">
    <property type="entry name" value="Vaccinia Virus protein VP39"/>
    <property type="match status" value="1"/>
</dbReference>
<dbReference type="Proteomes" id="UP000606463">
    <property type="component" value="Unassembled WGS sequence"/>
</dbReference>
<gene>
    <name evidence="4" type="ORF">EYH37_01040</name>
</gene>
<evidence type="ECO:0000256" key="2">
    <source>
        <dbReference type="ARBA" id="ARBA00022679"/>
    </source>
</evidence>
<protein>
    <submittedName>
        <fullName evidence="4">O-methyltransferase</fullName>
    </submittedName>
</protein>
<keyword evidence="3" id="KW-0949">S-adenosyl-L-methionine</keyword>
<evidence type="ECO:0000256" key="3">
    <source>
        <dbReference type="ARBA" id="ARBA00022691"/>
    </source>
</evidence>
<evidence type="ECO:0000256" key="1">
    <source>
        <dbReference type="ARBA" id="ARBA00022603"/>
    </source>
</evidence>
<evidence type="ECO:0000313" key="5">
    <source>
        <dbReference type="Proteomes" id="UP000606463"/>
    </source>
</evidence>
<dbReference type="AlphaFoldDB" id="A0A9D0YPW4"/>